<feature type="region of interest" description="Disordered" evidence="6">
    <location>
        <begin position="571"/>
        <end position="624"/>
    </location>
</feature>
<feature type="transmembrane region" description="Helical" evidence="7">
    <location>
        <begin position="228"/>
        <end position="248"/>
    </location>
</feature>
<feature type="transmembrane region" description="Helical" evidence="7">
    <location>
        <begin position="75"/>
        <end position="96"/>
    </location>
</feature>
<dbReference type="GO" id="GO:0015174">
    <property type="term" value="F:basic amino acid transmembrane transporter activity"/>
    <property type="evidence" value="ECO:0007669"/>
    <property type="project" value="TreeGrafter"/>
</dbReference>
<feature type="transmembrane region" description="Helical" evidence="7">
    <location>
        <begin position="476"/>
        <end position="493"/>
    </location>
</feature>
<feature type="transmembrane region" description="Helical" evidence="7">
    <location>
        <begin position="139"/>
        <end position="157"/>
    </location>
</feature>
<keyword evidence="10" id="KW-1185">Reference proteome</keyword>
<feature type="transmembrane region" description="Helical" evidence="7">
    <location>
        <begin position="108"/>
        <end position="127"/>
    </location>
</feature>
<dbReference type="GO" id="GO:0000329">
    <property type="term" value="C:fungal-type vacuole membrane"/>
    <property type="evidence" value="ECO:0007669"/>
    <property type="project" value="TreeGrafter"/>
</dbReference>
<gene>
    <name evidence="9" type="ORF">BCV69DRAFT_269466</name>
</gene>
<protein>
    <submittedName>
        <fullName evidence="9">MFS general substrate transporter</fullName>
    </submittedName>
</protein>
<evidence type="ECO:0000256" key="6">
    <source>
        <dbReference type="SAM" id="MobiDB-lite"/>
    </source>
</evidence>
<dbReference type="InterPro" id="IPR011701">
    <property type="entry name" value="MFS"/>
</dbReference>
<feature type="transmembrane region" description="Helical" evidence="7">
    <location>
        <begin position="430"/>
        <end position="455"/>
    </location>
</feature>
<name>A0A316UB59_9BASI</name>
<feature type="domain" description="Major facilitator superfamily (MFS) profile" evidence="8">
    <location>
        <begin position="73"/>
        <end position="564"/>
    </location>
</feature>
<sequence length="624" mass="65631">MARPGDSESGNAATSRATERTPLLSSASQDAPRDAESAGNVESEGEGGANGDGADVKPGEESEETPLHILLPTMVALFSAIILSALDGVLVTTLLAPISSSFGESQKGTWLGTSYLISTTAFCTTFGKLADVLGRRPSMLLALFFFGLGNLGCALAPTMNALIAARSVAGIGGAGVQTMGSIIMGDLVPLRKRALWQGMANIVFCVGTSGGAPLGGVISATLGWRFGFGAQVPLLCISALLVTIFVRLPASREVQAQSLGTKIQHFDLAGIATLSVAVISSQTAISFWSGEELSFFHPRVGGLLLLAVLALTSFIYIEEYVAKEPVVPFRLLHNRNFALSTLFFFLVSFSIFVMSFHMPLFLETALLLSPAQTGLRTAPCAFAISIGSISAGVYIRRFGRFKTSLNLSNCLSIVSAIMLCTWDRKSTPSWFFFVSPIPLGLGAGFASTTALIALLSSLQKADLARANGLMYLSRNLGGVMGVGVGGAITQAALRVQLMERIKGQGAQETIDYIRHNAADLINLPRHLQEHAVDSYQAAVRVAFIVAAVSLTLTLLVCLPIREMGLDRAATASTAPAEASPPPPPSSSTLEEGDMSVSEASVANASITEGVRASQVRHEQGEVRK</sequence>
<dbReference type="Proteomes" id="UP000245942">
    <property type="component" value="Unassembled WGS sequence"/>
</dbReference>
<comment type="subcellular location">
    <subcellularLocation>
        <location evidence="1">Endomembrane system</location>
        <topology evidence="1">Multi-pass membrane protein</topology>
    </subcellularLocation>
</comment>
<dbReference type="Gene3D" id="1.20.1250.20">
    <property type="entry name" value="MFS general substrate transporter like domains"/>
    <property type="match status" value="2"/>
</dbReference>
<dbReference type="SUPFAM" id="SSF103473">
    <property type="entry name" value="MFS general substrate transporter"/>
    <property type="match status" value="1"/>
</dbReference>
<dbReference type="InterPro" id="IPR036259">
    <property type="entry name" value="MFS_trans_sf"/>
</dbReference>
<dbReference type="Pfam" id="PF07690">
    <property type="entry name" value="MFS_1"/>
    <property type="match status" value="1"/>
</dbReference>
<feature type="transmembrane region" description="Helical" evidence="7">
    <location>
        <begin position="200"/>
        <end position="222"/>
    </location>
</feature>
<dbReference type="EMBL" id="KZ819325">
    <property type="protein sequence ID" value="PWN21633.1"/>
    <property type="molecule type" value="Genomic_DNA"/>
</dbReference>
<dbReference type="GeneID" id="37012629"/>
<feature type="transmembrane region" description="Helical" evidence="7">
    <location>
        <begin position="300"/>
        <end position="317"/>
    </location>
</feature>
<feature type="transmembrane region" description="Helical" evidence="7">
    <location>
        <begin position="376"/>
        <end position="395"/>
    </location>
</feature>
<evidence type="ECO:0000256" key="2">
    <source>
        <dbReference type="ARBA" id="ARBA00022448"/>
    </source>
</evidence>
<keyword evidence="2" id="KW-0813">Transport</keyword>
<feature type="transmembrane region" description="Helical" evidence="7">
    <location>
        <begin position="268"/>
        <end position="288"/>
    </location>
</feature>
<evidence type="ECO:0000256" key="1">
    <source>
        <dbReference type="ARBA" id="ARBA00004127"/>
    </source>
</evidence>
<feature type="compositionally biased region" description="Polar residues" evidence="6">
    <location>
        <begin position="597"/>
        <end position="606"/>
    </location>
</feature>
<keyword evidence="4 7" id="KW-1133">Transmembrane helix</keyword>
<feature type="region of interest" description="Disordered" evidence="6">
    <location>
        <begin position="1"/>
        <end position="62"/>
    </location>
</feature>
<dbReference type="RefSeq" id="XP_025348793.1">
    <property type="nucleotide sequence ID" value="XM_025490895.1"/>
</dbReference>
<keyword evidence="3 7" id="KW-0812">Transmembrane</keyword>
<evidence type="ECO:0000259" key="8">
    <source>
        <dbReference type="PROSITE" id="PS50850"/>
    </source>
</evidence>
<dbReference type="PANTHER" id="PTHR23501">
    <property type="entry name" value="MAJOR FACILITATOR SUPERFAMILY"/>
    <property type="match status" value="1"/>
</dbReference>
<evidence type="ECO:0000256" key="3">
    <source>
        <dbReference type="ARBA" id="ARBA00022692"/>
    </source>
</evidence>
<evidence type="ECO:0000256" key="4">
    <source>
        <dbReference type="ARBA" id="ARBA00022989"/>
    </source>
</evidence>
<organism evidence="9 10">
    <name type="scientific">Pseudomicrostroma glucosiphilum</name>
    <dbReference type="NCBI Taxonomy" id="1684307"/>
    <lineage>
        <taxon>Eukaryota</taxon>
        <taxon>Fungi</taxon>
        <taxon>Dikarya</taxon>
        <taxon>Basidiomycota</taxon>
        <taxon>Ustilaginomycotina</taxon>
        <taxon>Exobasidiomycetes</taxon>
        <taxon>Microstromatales</taxon>
        <taxon>Microstromatales incertae sedis</taxon>
        <taxon>Pseudomicrostroma</taxon>
    </lineage>
</organism>
<dbReference type="GO" id="GO:0005886">
    <property type="term" value="C:plasma membrane"/>
    <property type="evidence" value="ECO:0007669"/>
    <property type="project" value="TreeGrafter"/>
</dbReference>
<feature type="transmembrane region" description="Helical" evidence="7">
    <location>
        <begin position="163"/>
        <end position="188"/>
    </location>
</feature>
<feature type="transmembrane region" description="Helical" evidence="7">
    <location>
        <begin position="337"/>
        <end position="356"/>
    </location>
</feature>
<feature type="transmembrane region" description="Helical" evidence="7">
    <location>
        <begin position="537"/>
        <end position="558"/>
    </location>
</feature>
<evidence type="ECO:0000313" key="10">
    <source>
        <dbReference type="Proteomes" id="UP000245942"/>
    </source>
</evidence>
<dbReference type="InterPro" id="IPR020846">
    <property type="entry name" value="MFS_dom"/>
</dbReference>
<dbReference type="GO" id="GO:0012505">
    <property type="term" value="C:endomembrane system"/>
    <property type="evidence" value="ECO:0007669"/>
    <property type="project" value="UniProtKB-SubCell"/>
</dbReference>
<dbReference type="STRING" id="1684307.A0A316UB59"/>
<keyword evidence="5 7" id="KW-0472">Membrane</keyword>
<reference evidence="9 10" key="1">
    <citation type="journal article" date="2018" name="Mol. Biol. Evol.">
        <title>Broad Genomic Sampling Reveals a Smut Pathogenic Ancestry of the Fungal Clade Ustilaginomycotina.</title>
        <authorList>
            <person name="Kijpornyongpan T."/>
            <person name="Mondo S.J."/>
            <person name="Barry K."/>
            <person name="Sandor L."/>
            <person name="Lee J."/>
            <person name="Lipzen A."/>
            <person name="Pangilinan J."/>
            <person name="LaButti K."/>
            <person name="Hainaut M."/>
            <person name="Henrissat B."/>
            <person name="Grigoriev I.V."/>
            <person name="Spatafora J.W."/>
            <person name="Aime M.C."/>
        </authorList>
    </citation>
    <scope>NUCLEOTIDE SEQUENCE [LARGE SCALE GENOMIC DNA]</scope>
    <source>
        <strain evidence="9 10">MCA 4718</strain>
    </source>
</reference>
<dbReference type="PANTHER" id="PTHR23501:SF191">
    <property type="entry name" value="VACUOLAR BASIC AMINO ACID TRANSPORTER 4"/>
    <property type="match status" value="1"/>
</dbReference>
<dbReference type="OrthoDB" id="3437016at2759"/>
<feature type="compositionally biased region" description="Basic and acidic residues" evidence="6">
    <location>
        <begin position="615"/>
        <end position="624"/>
    </location>
</feature>
<proteinExistence type="predicted"/>
<dbReference type="PROSITE" id="PS50850">
    <property type="entry name" value="MFS"/>
    <property type="match status" value="1"/>
</dbReference>
<evidence type="ECO:0000256" key="5">
    <source>
        <dbReference type="ARBA" id="ARBA00023136"/>
    </source>
</evidence>
<accession>A0A316UB59</accession>
<dbReference type="AlphaFoldDB" id="A0A316UB59"/>
<evidence type="ECO:0000256" key="7">
    <source>
        <dbReference type="SAM" id="Phobius"/>
    </source>
</evidence>
<evidence type="ECO:0000313" key="9">
    <source>
        <dbReference type="EMBL" id="PWN21633.1"/>
    </source>
</evidence>
<feature type="transmembrane region" description="Helical" evidence="7">
    <location>
        <begin position="407"/>
        <end position="424"/>
    </location>
</feature>